<organism evidence="2 3">
    <name type="scientific">Echria macrotheca</name>
    <dbReference type="NCBI Taxonomy" id="438768"/>
    <lineage>
        <taxon>Eukaryota</taxon>
        <taxon>Fungi</taxon>
        <taxon>Dikarya</taxon>
        <taxon>Ascomycota</taxon>
        <taxon>Pezizomycotina</taxon>
        <taxon>Sordariomycetes</taxon>
        <taxon>Sordariomycetidae</taxon>
        <taxon>Sordariales</taxon>
        <taxon>Schizotheciaceae</taxon>
        <taxon>Echria</taxon>
    </lineage>
</organism>
<comment type="caution">
    <text evidence="2">The sequence shown here is derived from an EMBL/GenBank/DDBJ whole genome shotgun (WGS) entry which is preliminary data.</text>
</comment>
<feature type="compositionally biased region" description="Basic and acidic residues" evidence="1">
    <location>
        <begin position="308"/>
        <end position="317"/>
    </location>
</feature>
<gene>
    <name evidence="2" type="ORF">QBC47DRAFT_218903</name>
</gene>
<evidence type="ECO:0000313" key="3">
    <source>
        <dbReference type="Proteomes" id="UP001239445"/>
    </source>
</evidence>
<evidence type="ECO:0000313" key="2">
    <source>
        <dbReference type="EMBL" id="KAK1754493.1"/>
    </source>
</evidence>
<name>A0AAJ0BA42_9PEZI</name>
<dbReference type="AlphaFoldDB" id="A0AAJ0BA42"/>
<reference evidence="2" key="1">
    <citation type="submission" date="2023-06" db="EMBL/GenBank/DDBJ databases">
        <title>Genome-scale phylogeny and comparative genomics of the fungal order Sordariales.</title>
        <authorList>
            <consortium name="Lawrence Berkeley National Laboratory"/>
            <person name="Hensen N."/>
            <person name="Bonometti L."/>
            <person name="Westerberg I."/>
            <person name="Brannstrom I.O."/>
            <person name="Guillou S."/>
            <person name="Cros-Aarteil S."/>
            <person name="Calhoun S."/>
            <person name="Haridas S."/>
            <person name="Kuo A."/>
            <person name="Mondo S."/>
            <person name="Pangilinan J."/>
            <person name="Riley R."/>
            <person name="Labutti K."/>
            <person name="Andreopoulos B."/>
            <person name="Lipzen A."/>
            <person name="Chen C."/>
            <person name="Yanf M."/>
            <person name="Daum C."/>
            <person name="Ng V."/>
            <person name="Clum A."/>
            <person name="Steindorff A."/>
            <person name="Ohm R."/>
            <person name="Martin F."/>
            <person name="Silar P."/>
            <person name="Natvig D."/>
            <person name="Lalanne C."/>
            <person name="Gautier V."/>
            <person name="Ament-Velasquez S.L."/>
            <person name="Kruys A."/>
            <person name="Hutchinson M.I."/>
            <person name="Powell A.J."/>
            <person name="Barry K."/>
            <person name="Miller A.N."/>
            <person name="Grigoriev I.V."/>
            <person name="Debuchy R."/>
            <person name="Gladieux P."/>
            <person name="Thoren M.H."/>
            <person name="Johannesson H."/>
        </authorList>
    </citation>
    <scope>NUCLEOTIDE SEQUENCE</scope>
    <source>
        <strain evidence="2">PSN4</strain>
    </source>
</reference>
<dbReference type="Proteomes" id="UP001239445">
    <property type="component" value="Unassembled WGS sequence"/>
</dbReference>
<protein>
    <submittedName>
        <fullName evidence="2">Uncharacterized protein</fullName>
    </submittedName>
</protein>
<keyword evidence="3" id="KW-1185">Reference proteome</keyword>
<dbReference type="EMBL" id="MU839835">
    <property type="protein sequence ID" value="KAK1754493.1"/>
    <property type="molecule type" value="Genomic_DNA"/>
</dbReference>
<feature type="region of interest" description="Disordered" evidence="1">
    <location>
        <begin position="308"/>
        <end position="335"/>
    </location>
</feature>
<evidence type="ECO:0000256" key="1">
    <source>
        <dbReference type="SAM" id="MobiDB-lite"/>
    </source>
</evidence>
<sequence length="349" mass="39387">MSSCVVREVAWRAPACGLPAAYRPSGRTPLCEQHLCHFGRSGSSRGPRCLEVPLRLVYSVRDSGGLLPDDSESFFCQDHDQYACRADLDDGTRCPEERRSGVEYCRAHAESVCRAKTRSGACRSVAMENADYCSQHRCANGLGGRGPEGHCRNRRTGVSSFCDDHICIWRDKEGVRCEKQSPHAKACCAKHTCTRCEFGSEDATTHCIYHLCAYGRRGKTREWPPCEEAVNKEGYCGRHRRERRVEVEVLRPRRIEAAVVGYGQDVHDDDNTEYYSDPDYRPAIAISRVPKTNRSGSSGQFMKRLEYRGVVEPDRESMGSGGSRSSRDRRASLSQQWAVRPWRPWTPHC</sequence>
<accession>A0AAJ0BA42</accession>
<proteinExistence type="predicted"/>